<dbReference type="Pfam" id="PF18545">
    <property type="entry name" value="HalOD1"/>
    <property type="match status" value="1"/>
</dbReference>
<gene>
    <name evidence="2" type="ORF">SAMN04489841_0323</name>
</gene>
<dbReference type="RefSeq" id="WP_139210779.1">
    <property type="nucleotide sequence ID" value="NZ_FOFD01000001.1"/>
</dbReference>
<accession>A0A1H9A3C9</accession>
<dbReference type="OrthoDB" id="271604at2157"/>
<dbReference type="AlphaFoldDB" id="A0A1H9A3C9"/>
<dbReference type="InterPro" id="IPR040624">
    <property type="entry name" value="HalOD1"/>
</dbReference>
<proteinExistence type="predicted"/>
<sequence>MTSTDQKNQPLPSTQIVEEVAGMKEVATTELSPLYETIDAEALDTLLQSVTGREVGAFRIQFQYEGYTVAVDSGGGINVNEDGR</sequence>
<evidence type="ECO:0000259" key="1">
    <source>
        <dbReference type="Pfam" id="PF18545"/>
    </source>
</evidence>
<name>A0A1H9A3C9_9EURY</name>
<protein>
    <recommendedName>
        <fullName evidence="1">Halobacterial output domain-containing protein</fullName>
    </recommendedName>
</protein>
<dbReference type="Proteomes" id="UP000199114">
    <property type="component" value="Unassembled WGS sequence"/>
</dbReference>
<reference evidence="3" key="1">
    <citation type="submission" date="2016-10" db="EMBL/GenBank/DDBJ databases">
        <authorList>
            <person name="Varghese N."/>
            <person name="Submissions S."/>
        </authorList>
    </citation>
    <scope>NUCLEOTIDE SEQUENCE [LARGE SCALE GENOMIC DNA]</scope>
    <source>
        <strain evidence="3">DSM 25055</strain>
    </source>
</reference>
<organism evidence="2 3">
    <name type="scientific">Natrinema salaciae</name>
    <dbReference type="NCBI Taxonomy" id="1186196"/>
    <lineage>
        <taxon>Archaea</taxon>
        <taxon>Methanobacteriati</taxon>
        <taxon>Methanobacteriota</taxon>
        <taxon>Stenosarchaea group</taxon>
        <taxon>Halobacteria</taxon>
        <taxon>Halobacteriales</taxon>
        <taxon>Natrialbaceae</taxon>
        <taxon>Natrinema</taxon>
    </lineage>
</organism>
<keyword evidence="3" id="KW-1185">Reference proteome</keyword>
<evidence type="ECO:0000313" key="2">
    <source>
        <dbReference type="EMBL" id="SEP70508.1"/>
    </source>
</evidence>
<feature type="domain" description="Halobacterial output" evidence="1">
    <location>
        <begin position="11"/>
        <end position="80"/>
    </location>
</feature>
<evidence type="ECO:0000313" key="3">
    <source>
        <dbReference type="Proteomes" id="UP000199114"/>
    </source>
</evidence>
<dbReference type="EMBL" id="FOFD01000001">
    <property type="protein sequence ID" value="SEP70508.1"/>
    <property type="molecule type" value="Genomic_DNA"/>
</dbReference>